<feature type="compositionally biased region" description="Basic and acidic residues" evidence="6">
    <location>
        <begin position="673"/>
        <end position="689"/>
    </location>
</feature>
<protein>
    <recommendedName>
        <fullName evidence="11">B-block binding subunit of TFIIIC domain-containing protein</fullName>
    </recommendedName>
</protein>
<dbReference type="GO" id="GO:0042791">
    <property type="term" value="P:5S class rRNA transcription by RNA polymerase III"/>
    <property type="evidence" value="ECO:0007669"/>
    <property type="project" value="TreeGrafter"/>
</dbReference>
<evidence type="ECO:0000313" key="10">
    <source>
        <dbReference type="Proteomes" id="UP000769157"/>
    </source>
</evidence>
<feature type="compositionally biased region" description="Low complexity" evidence="6">
    <location>
        <begin position="727"/>
        <end position="736"/>
    </location>
</feature>
<sequence>MSVTSPDEVVSHISDILCVEENGLSVGEVWESIGSKFARFGAFEKTLVWSWLTSEEDFIVFTIESTKTDKNGKKTYDRQIIDDSSSLLELIDQYGEANLRVGVSEDKQSLFLLGVTKENNTLGYFPYELLRYITKSKQKGISSTELIQQSGQDRRSLTSRLQTLEDLGLVKKFPAIIDSANSYIIVSTKYEDQFLFTNVKTAFDLMGVIMKSLEEAPNGVRVPSDLAREQKLTAKRERRTFSKAVRNLVILGYATKINVQHESSGRKFIGLQLVKEFPKSAAEKQQLKAQLADIGQDRDDEQDELFNSVFESSEDESPTFNPFFPLQNQIYDTVKNNPGISTKKLNTSITGALSVKSFSNYLTAYVLESPGSEQNTIIRYLQYDGKARYYSHMTQNDFLRQQGTDIPEQEAGFLPVLPNTQSIVELSTRLYVEPFSKRVSLILLPNQSFKFYWFGYSGPLLKSLVNKPGLIKKLVVDDSFSILVSKKIELSGEPKTILGGNFDEFTGDIHKRSGPSSVLTKTETEVKIEEATHPAEIDFGPGKRRSALVQIVNAEKCVILNMDLMKKISDKLNVSYLVDRRTVKKDATILEKENLIEVRQVESSVRSATHIVLCSTSTPPTENDIDQLSHSVSRPSTRVNPLLITAPTQPVFKANDSHFFQMPPQLVSTLRSSDGKRGLNTSKHAENRLKAAGRSGESKKKRSFAPKEEDLLGPLMESRKRKKVSSRTKSQQTTSKSTKRARNNTRLSSRDVLLLIRAIIISQSLSSANNIDWSRVSALFDDKYTAEILRRQWPRHKRVIGMRALHLSRKTWERILMSAVSSGEITEKQLVDYDLAEMIQLWRSMDAESFENTHDIVLYRDYDENFKEQQFRPDISLRGADVFKEGTSIIEREEQYARISFTYPAAKPQPELQAPTRVQEAKVMLKALFATGPEKFSSAKAKKVFSSTEKEVYSKALSELEDDKVIAYLGEDSPIKFTLTEKIMFLIDWKFTRSFFDQCSGFVEMMESATLNNKGVILSPQSPDSCFAPLINLMAENHIKVTRIDQKPPVLVDNYSTKSQDKTKLESDFILHNMKNFVDLKTVPPPGGAPCSHLWIDLNGDFNMEIWLKTVCSLIRCIVFRPGVTFERLCLRFSPLYEPFELKPILDWLIAKNSIHEKKNGYWANSNWYLTFDRYTVATICFHSVLFWSNVELKNVHWKTNSSTRVWNVDNTSNVALNRGGRQQQVDLVVVVSVSSEILDDSQTGLSVGHGGVQAQLFAGFVNREPFKGEVSAWTVVVLDRTGKIHWTLEVELEHSLFDD</sequence>
<organism evidence="9 10">
    <name type="scientific">Ogataea philodendri</name>
    <dbReference type="NCBI Taxonomy" id="1378263"/>
    <lineage>
        <taxon>Eukaryota</taxon>
        <taxon>Fungi</taxon>
        <taxon>Dikarya</taxon>
        <taxon>Ascomycota</taxon>
        <taxon>Saccharomycotina</taxon>
        <taxon>Pichiomycetes</taxon>
        <taxon>Pichiales</taxon>
        <taxon>Pichiaceae</taxon>
        <taxon>Ogataea</taxon>
    </lineage>
</organism>
<keyword evidence="3" id="KW-0238">DNA-binding</keyword>
<keyword evidence="2" id="KW-0597">Phosphoprotein</keyword>
<comment type="subcellular location">
    <subcellularLocation>
        <location evidence="1">Nucleus</location>
    </subcellularLocation>
</comment>
<reference evidence="9" key="2">
    <citation type="submission" date="2021-01" db="EMBL/GenBank/DDBJ databases">
        <authorList>
            <person name="Schikora-Tamarit M.A."/>
        </authorList>
    </citation>
    <scope>NUCLEOTIDE SEQUENCE</scope>
    <source>
        <strain evidence="9">CBS6075</strain>
    </source>
</reference>
<dbReference type="GeneID" id="70237920"/>
<evidence type="ECO:0000256" key="6">
    <source>
        <dbReference type="SAM" id="MobiDB-lite"/>
    </source>
</evidence>
<evidence type="ECO:0000256" key="2">
    <source>
        <dbReference type="ARBA" id="ARBA00022553"/>
    </source>
</evidence>
<proteinExistence type="predicted"/>
<comment type="caution">
    <text evidence="9">The sequence shown here is derived from an EMBL/GenBank/DDBJ whole genome shotgun (WGS) entry which is preliminary data.</text>
</comment>
<dbReference type="EMBL" id="JAEUBE010000414">
    <property type="protein sequence ID" value="KAH3661778.1"/>
    <property type="molecule type" value="Genomic_DNA"/>
</dbReference>
<keyword evidence="10" id="KW-1185">Reference proteome</keyword>
<feature type="domain" description="Transcription factor tau subunit sfc3/Tfc3 C-terminal" evidence="8">
    <location>
        <begin position="742"/>
        <end position="1130"/>
    </location>
</feature>
<keyword evidence="4" id="KW-0804">Transcription</keyword>
<dbReference type="PANTHER" id="PTHR15180">
    <property type="entry name" value="GENERAL TRANSCRIPTION FACTOR 3C POLYPEPTIDE 1"/>
    <property type="match status" value="1"/>
</dbReference>
<dbReference type="Gene3D" id="1.10.10.10">
    <property type="entry name" value="Winged helix-like DNA-binding domain superfamily/Winged helix DNA-binding domain"/>
    <property type="match status" value="1"/>
</dbReference>
<dbReference type="RefSeq" id="XP_046058882.1">
    <property type="nucleotide sequence ID" value="XM_046207193.1"/>
</dbReference>
<dbReference type="Proteomes" id="UP000769157">
    <property type="component" value="Unassembled WGS sequence"/>
</dbReference>
<feature type="region of interest" description="Disordered" evidence="6">
    <location>
        <begin position="669"/>
        <end position="743"/>
    </location>
</feature>
<evidence type="ECO:0000256" key="1">
    <source>
        <dbReference type="ARBA" id="ARBA00004123"/>
    </source>
</evidence>
<dbReference type="InterPro" id="IPR046488">
    <property type="entry name" value="Sfc3/Tfc3_C"/>
</dbReference>
<dbReference type="GO" id="GO:0006384">
    <property type="term" value="P:transcription initiation at RNA polymerase III promoter"/>
    <property type="evidence" value="ECO:0007669"/>
    <property type="project" value="InterPro"/>
</dbReference>
<dbReference type="PANTHER" id="PTHR15180:SF1">
    <property type="entry name" value="GENERAL TRANSCRIPTION FACTOR 3C POLYPEPTIDE 1"/>
    <property type="match status" value="1"/>
</dbReference>
<dbReference type="OrthoDB" id="68020at2759"/>
<reference evidence="9" key="1">
    <citation type="journal article" date="2021" name="Open Biol.">
        <title>Shared evolutionary footprints suggest mitochondrial oxidative damage underlies multiple complex I losses in fungi.</title>
        <authorList>
            <person name="Schikora-Tamarit M.A."/>
            <person name="Marcet-Houben M."/>
            <person name="Nosek J."/>
            <person name="Gabaldon T."/>
        </authorList>
    </citation>
    <scope>NUCLEOTIDE SEQUENCE</scope>
    <source>
        <strain evidence="9">CBS6075</strain>
    </source>
</reference>
<evidence type="ECO:0000256" key="5">
    <source>
        <dbReference type="ARBA" id="ARBA00023242"/>
    </source>
</evidence>
<dbReference type="InterPro" id="IPR044210">
    <property type="entry name" value="Tfc3-like"/>
</dbReference>
<evidence type="ECO:0000259" key="8">
    <source>
        <dbReference type="Pfam" id="PF20222"/>
    </source>
</evidence>
<evidence type="ECO:0008006" key="11">
    <source>
        <dbReference type="Google" id="ProtNLM"/>
    </source>
</evidence>
<keyword evidence="5" id="KW-0539">Nucleus</keyword>
<dbReference type="GO" id="GO:0000127">
    <property type="term" value="C:transcription factor TFIIIC complex"/>
    <property type="evidence" value="ECO:0007669"/>
    <property type="project" value="InterPro"/>
</dbReference>
<dbReference type="SUPFAM" id="SSF46785">
    <property type="entry name" value="Winged helix' DNA-binding domain"/>
    <property type="match status" value="1"/>
</dbReference>
<dbReference type="Pfam" id="PF20222">
    <property type="entry name" value="DUF6581"/>
    <property type="match status" value="1"/>
</dbReference>
<dbReference type="Pfam" id="PF04182">
    <property type="entry name" value="B-block_TFIIIC"/>
    <property type="match status" value="1"/>
</dbReference>
<dbReference type="InterPro" id="IPR036388">
    <property type="entry name" value="WH-like_DNA-bd_sf"/>
</dbReference>
<dbReference type="GO" id="GO:0005634">
    <property type="term" value="C:nucleus"/>
    <property type="evidence" value="ECO:0007669"/>
    <property type="project" value="UniProtKB-SubCell"/>
</dbReference>
<evidence type="ECO:0000259" key="7">
    <source>
        <dbReference type="Pfam" id="PF04182"/>
    </source>
</evidence>
<gene>
    <name evidence="9" type="ORF">OGAPHI_005956</name>
</gene>
<name>A0A9P8NWW9_9ASCO</name>
<evidence type="ECO:0000256" key="4">
    <source>
        <dbReference type="ARBA" id="ARBA00023163"/>
    </source>
</evidence>
<feature type="domain" description="B-block binding subunit of TFIIIC" evidence="7">
    <location>
        <begin position="125"/>
        <end position="191"/>
    </location>
</feature>
<evidence type="ECO:0000313" key="9">
    <source>
        <dbReference type="EMBL" id="KAH3661778.1"/>
    </source>
</evidence>
<evidence type="ECO:0000256" key="3">
    <source>
        <dbReference type="ARBA" id="ARBA00023125"/>
    </source>
</evidence>
<accession>A0A9P8NWW9</accession>
<dbReference type="InterPro" id="IPR036390">
    <property type="entry name" value="WH_DNA-bd_sf"/>
</dbReference>
<dbReference type="InterPro" id="IPR007309">
    <property type="entry name" value="TFIIIC_Bblock-bd"/>
</dbReference>
<dbReference type="GO" id="GO:0003677">
    <property type="term" value="F:DNA binding"/>
    <property type="evidence" value="ECO:0007669"/>
    <property type="project" value="UniProtKB-KW"/>
</dbReference>